<dbReference type="Proteomes" id="UP001274571">
    <property type="component" value="Unassembled WGS sequence"/>
</dbReference>
<dbReference type="AlphaFoldDB" id="A0AAW9GJZ6"/>
<proteinExistence type="predicted"/>
<dbReference type="RefSeq" id="WP_320483355.1">
    <property type="nucleotide sequence ID" value="NZ_JAXCMD010000008.1"/>
</dbReference>
<reference evidence="3" key="1">
    <citation type="submission" date="2023-11" db="EMBL/GenBank/DDBJ databases">
        <title>Genome Sequence of Bacillus thuringiensis stain BLB 30AF.</title>
        <authorList>
            <person name="Farhat A."/>
        </authorList>
    </citation>
    <scope>NUCLEOTIDE SEQUENCE</scope>
    <source>
        <strain evidence="3">BLB30AF</strain>
    </source>
</reference>
<dbReference type="EMBL" id="JAXCMD010000008">
    <property type="protein sequence ID" value="MDY0853900.1"/>
    <property type="molecule type" value="Genomic_DNA"/>
</dbReference>
<feature type="transmembrane region" description="Helical" evidence="2">
    <location>
        <begin position="6"/>
        <end position="29"/>
    </location>
</feature>
<keyword evidence="2" id="KW-1133">Transmembrane helix</keyword>
<organism evidence="3 4">
    <name type="scientific">Bacillus thuringiensis</name>
    <dbReference type="NCBI Taxonomy" id="1428"/>
    <lineage>
        <taxon>Bacteria</taxon>
        <taxon>Bacillati</taxon>
        <taxon>Bacillota</taxon>
        <taxon>Bacilli</taxon>
        <taxon>Bacillales</taxon>
        <taxon>Bacillaceae</taxon>
        <taxon>Bacillus</taxon>
        <taxon>Bacillus cereus group</taxon>
    </lineage>
</organism>
<name>A0AAW9GJZ6_BACTU</name>
<evidence type="ECO:0000313" key="4">
    <source>
        <dbReference type="Proteomes" id="UP001274571"/>
    </source>
</evidence>
<gene>
    <name evidence="3" type="ORF">SOH20_23745</name>
</gene>
<feature type="region of interest" description="Disordered" evidence="1">
    <location>
        <begin position="38"/>
        <end position="84"/>
    </location>
</feature>
<evidence type="ECO:0000256" key="1">
    <source>
        <dbReference type="SAM" id="MobiDB-lite"/>
    </source>
</evidence>
<keyword evidence="2" id="KW-0472">Membrane</keyword>
<feature type="compositionally biased region" description="Basic and acidic residues" evidence="1">
    <location>
        <begin position="70"/>
        <end position="84"/>
    </location>
</feature>
<comment type="caution">
    <text evidence="3">The sequence shown here is derived from an EMBL/GenBank/DDBJ whole genome shotgun (WGS) entry which is preliminary data.</text>
</comment>
<sequence>MRGTWIKIFVCSMLVIIGISIGYVTHVIIQEDISESNQEQVNTYQDGIDSNQRQPSPFEGGNSGFGTTKEYNEGEVESKDPGRN</sequence>
<feature type="compositionally biased region" description="Polar residues" evidence="1">
    <location>
        <begin position="38"/>
        <end position="55"/>
    </location>
</feature>
<accession>A0AAW9GJZ6</accession>
<protein>
    <submittedName>
        <fullName evidence="3">Uncharacterized protein</fullName>
    </submittedName>
</protein>
<evidence type="ECO:0000256" key="2">
    <source>
        <dbReference type="SAM" id="Phobius"/>
    </source>
</evidence>
<keyword evidence="2" id="KW-0812">Transmembrane</keyword>
<evidence type="ECO:0000313" key="3">
    <source>
        <dbReference type="EMBL" id="MDY0853900.1"/>
    </source>
</evidence>